<dbReference type="RefSeq" id="WP_345216358.1">
    <property type="nucleotide sequence ID" value="NZ_BAABGN010000009.1"/>
</dbReference>
<protein>
    <submittedName>
        <fullName evidence="1">TIGR02569 family protein</fullName>
    </submittedName>
</protein>
<keyword evidence="2" id="KW-1185">Reference proteome</keyword>
<evidence type="ECO:0000313" key="2">
    <source>
        <dbReference type="Proteomes" id="UP001500622"/>
    </source>
</evidence>
<evidence type="ECO:0000313" key="1">
    <source>
        <dbReference type="EMBL" id="GAA4425179.1"/>
    </source>
</evidence>
<dbReference type="EMBL" id="BAABGN010000009">
    <property type="protein sequence ID" value="GAA4425179.1"/>
    <property type="molecule type" value="Genomic_DNA"/>
</dbReference>
<dbReference type="Proteomes" id="UP001500622">
    <property type="component" value="Unassembled WGS sequence"/>
</dbReference>
<gene>
    <name evidence="1" type="ORF">GCM10023169_22560</name>
</gene>
<name>A0ABP8LBB1_9MICO</name>
<organism evidence="1 2">
    <name type="scientific">Georgenia halophila</name>
    <dbReference type="NCBI Taxonomy" id="620889"/>
    <lineage>
        <taxon>Bacteria</taxon>
        <taxon>Bacillati</taxon>
        <taxon>Actinomycetota</taxon>
        <taxon>Actinomycetes</taxon>
        <taxon>Micrococcales</taxon>
        <taxon>Bogoriellaceae</taxon>
        <taxon>Georgenia</taxon>
    </lineage>
</organism>
<comment type="caution">
    <text evidence="1">The sequence shown here is derived from an EMBL/GenBank/DDBJ whole genome shotgun (WGS) entry which is preliminary data.</text>
</comment>
<dbReference type="SUPFAM" id="SSF56112">
    <property type="entry name" value="Protein kinase-like (PK-like)"/>
    <property type="match status" value="1"/>
</dbReference>
<reference evidence="2" key="1">
    <citation type="journal article" date="2019" name="Int. J. Syst. Evol. Microbiol.">
        <title>The Global Catalogue of Microorganisms (GCM) 10K type strain sequencing project: providing services to taxonomists for standard genome sequencing and annotation.</title>
        <authorList>
            <consortium name="The Broad Institute Genomics Platform"/>
            <consortium name="The Broad Institute Genome Sequencing Center for Infectious Disease"/>
            <person name="Wu L."/>
            <person name="Ma J."/>
        </authorList>
    </citation>
    <scope>NUCLEOTIDE SEQUENCE [LARGE SCALE GENOMIC DNA]</scope>
    <source>
        <strain evidence="2">JCM 17810</strain>
    </source>
</reference>
<accession>A0ABP8LBB1</accession>
<dbReference type="InterPro" id="IPR011009">
    <property type="entry name" value="Kinase-like_dom_sf"/>
</dbReference>
<proteinExistence type="predicted"/>
<sequence length="277" mass="29619">MPPSAQVLAAFGVASAAPTRLRGGQDVAWRAADLVLKPVDMPADALVWLDTVLRPRADGTDLRLGLPRRSRTGRLEVDGWCAFPFLAGRHEPGRWRDVAAVGRRFARLTAGLDRPGFLDARTDPWAVADRFAWGEADPSGLRDEPSIAALVARRSALHASSGIVHGDLTGNVLFHPELPPALIDLSLYWRPVPYGTAVVAVDAVCFAGAPLDLPEQLDDDPEFSQHLLRALLFRMATDLLGGAGHEALTPYRAAVERVCAAAGEVSPSGTSPTILGF</sequence>